<keyword evidence="5" id="KW-0812">Transmembrane</keyword>
<keyword evidence="4" id="KW-1134">Transmembrane beta strand</keyword>
<dbReference type="OrthoDB" id="8173690at2"/>
<dbReference type="EMBL" id="SRIO01000012">
    <property type="protein sequence ID" value="TFZ82106.1"/>
    <property type="molecule type" value="Genomic_DNA"/>
</dbReference>
<evidence type="ECO:0000313" key="13">
    <source>
        <dbReference type="EMBL" id="TFZ82106.1"/>
    </source>
</evidence>
<evidence type="ECO:0000256" key="1">
    <source>
        <dbReference type="ARBA" id="ARBA00004571"/>
    </source>
</evidence>
<dbReference type="PRINTS" id="PR00184">
    <property type="entry name" value="NEISSPPORIN"/>
</dbReference>
<evidence type="ECO:0000256" key="5">
    <source>
        <dbReference type="ARBA" id="ARBA00022692"/>
    </source>
</evidence>
<comment type="subcellular location">
    <subcellularLocation>
        <location evidence="1">Cell outer membrane</location>
        <topology evidence="1">Multi-pass membrane protein</topology>
    </subcellularLocation>
</comment>
<comment type="caution">
    <text evidence="13">The sequence shown here is derived from an EMBL/GenBank/DDBJ whole genome shotgun (WGS) entry which is preliminary data.</text>
</comment>
<evidence type="ECO:0000256" key="11">
    <source>
        <dbReference type="SAM" id="SignalP"/>
    </source>
</evidence>
<keyword evidence="10" id="KW-0998">Cell outer membrane</keyword>
<dbReference type="GO" id="GO:0009279">
    <property type="term" value="C:cell outer membrane"/>
    <property type="evidence" value="ECO:0007669"/>
    <property type="project" value="UniProtKB-SubCell"/>
</dbReference>
<protein>
    <submittedName>
        <fullName evidence="13">Porin</fullName>
    </submittedName>
</protein>
<evidence type="ECO:0000256" key="10">
    <source>
        <dbReference type="ARBA" id="ARBA00023237"/>
    </source>
</evidence>
<evidence type="ECO:0000256" key="8">
    <source>
        <dbReference type="ARBA" id="ARBA00023114"/>
    </source>
</evidence>
<dbReference type="SUPFAM" id="SSF56935">
    <property type="entry name" value="Porins"/>
    <property type="match status" value="1"/>
</dbReference>
<dbReference type="GO" id="GO:0034220">
    <property type="term" value="P:monoatomic ion transmembrane transport"/>
    <property type="evidence" value="ECO:0007669"/>
    <property type="project" value="InterPro"/>
</dbReference>
<gene>
    <name evidence="13" type="ORF">E4680_09720</name>
</gene>
<dbReference type="InterPro" id="IPR023614">
    <property type="entry name" value="Porin_dom_sf"/>
</dbReference>
<evidence type="ECO:0000256" key="7">
    <source>
        <dbReference type="ARBA" id="ARBA00023065"/>
    </source>
</evidence>
<dbReference type="RefSeq" id="WP_135282215.1">
    <property type="nucleotide sequence ID" value="NZ_SRIO01000012.1"/>
</dbReference>
<dbReference type="Pfam" id="PF13609">
    <property type="entry name" value="Porin_4"/>
    <property type="match status" value="1"/>
</dbReference>
<dbReference type="Gene3D" id="2.40.160.10">
    <property type="entry name" value="Porin"/>
    <property type="match status" value="1"/>
</dbReference>
<organism evidence="13 14">
    <name type="scientific">Candidatus Macondimonas diazotrophica</name>
    <dbReference type="NCBI Taxonomy" id="2305248"/>
    <lineage>
        <taxon>Bacteria</taxon>
        <taxon>Pseudomonadati</taxon>
        <taxon>Pseudomonadota</taxon>
        <taxon>Gammaproteobacteria</taxon>
        <taxon>Chromatiales</taxon>
        <taxon>Ectothiorhodospiraceae</taxon>
        <taxon>Candidatus Macondimonas</taxon>
    </lineage>
</organism>
<feature type="signal peptide" evidence="11">
    <location>
        <begin position="1"/>
        <end position="22"/>
    </location>
</feature>
<comment type="subunit">
    <text evidence="2">Homotrimer.</text>
</comment>
<dbReference type="GO" id="GO:0015288">
    <property type="term" value="F:porin activity"/>
    <property type="evidence" value="ECO:0007669"/>
    <property type="project" value="UniProtKB-KW"/>
</dbReference>
<dbReference type="Proteomes" id="UP000297890">
    <property type="component" value="Unassembled WGS sequence"/>
</dbReference>
<dbReference type="InterPro" id="IPR002299">
    <property type="entry name" value="Porin_Neis"/>
</dbReference>
<name>A0A4Z0F759_9GAMM</name>
<dbReference type="InterPro" id="IPR033900">
    <property type="entry name" value="Gram_neg_porin_domain"/>
</dbReference>
<evidence type="ECO:0000256" key="6">
    <source>
        <dbReference type="ARBA" id="ARBA00022729"/>
    </source>
</evidence>
<proteinExistence type="predicted"/>
<dbReference type="PRINTS" id="PR00182">
    <property type="entry name" value="ECOLNEIPORIN"/>
</dbReference>
<keyword evidence="7" id="KW-0406">Ion transport</keyword>
<keyword evidence="3" id="KW-0813">Transport</keyword>
<dbReference type="GO" id="GO:0046930">
    <property type="term" value="C:pore complex"/>
    <property type="evidence" value="ECO:0007669"/>
    <property type="project" value="UniProtKB-KW"/>
</dbReference>
<evidence type="ECO:0000256" key="2">
    <source>
        <dbReference type="ARBA" id="ARBA00011233"/>
    </source>
</evidence>
<dbReference type="PANTHER" id="PTHR34501">
    <property type="entry name" value="PROTEIN YDDL-RELATED"/>
    <property type="match status" value="1"/>
</dbReference>
<evidence type="ECO:0000256" key="4">
    <source>
        <dbReference type="ARBA" id="ARBA00022452"/>
    </source>
</evidence>
<keyword evidence="8" id="KW-0626">Porin</keyword>
<dbReference type="CDD" id="cd00342">
    <property type="entry name" value="gram_neg_porins"/>
    <property type="match status" value="1"/>
</dbReference>
<feature type="chain" id="PRO_5021351311" evidence="11">
    <location>
        <begin position="23"/>
        <end position="349"/>
    </location>
</feature>
<feature type="domain" description="Porin" evidence="12">
    <location>
        <begin position="12"/>
        <end position="327"/>
    </location>
</feature>
<dbReference type="InterPro" id="IPR050298">
    <property type="entry name" value="Gram-neg_bact_OMP"/>
</dbReference>
<reference evidence="13 14" key="1">
    <citation type="journal article" date="2019" name="ISME J.">
        <title>Candidatus Macondimonas diazotrophica, a novel gammaproteobacterial genus dominating crude-oil-contaminated coastal sediments.</title>
        <authorList>
            <person name="Karthikeyan S."/>
            <person name="Konstantinidis K."/>
        </authorList>
    </citation>
    <scope>NUCLEOTIDE SEQUENCE [LARGE SCALE GENOMIC DNA]</scope>
    <source>
        <strain evidence="13 14">KTK01</strain>
    </source>
</reference>
<evidence type="ECO:0000256" key="9">
    <source>
        <dbReference type="ARBA" id="ARBA00023136"/>
    </source>
</evidence>
<evidence type="ECO:0000259" key="12">
    <source>
        <dbReference type="Pfam" id="PF13609"/>
    </source>
</evidence>
<accession>A0A4Z0F759</accession>
<keyword evidence="9" id="KW-0472">Membrane</keyword>
<dbReference type="AlphaFoldDB" id="A0A4Z0F759"/>
<sequence>MKKNLVAVAMGSLMVLPGAALADVKVYGRFNVGLDGQKDEIGLDSKEGSTTWRLQDQNNSSRLGFKGSHDIGMGDMSVIYQLEYGTNPDGSESDEFSERNIFMGLQGAFGTAKVGKFDTPVKEIGSKADQFNDESIGDITNLMVGETRANNMIQYNTPKLGNLVTLTAAVAPGEGREALDNANDEDNGVADTYYASAELEQGPFYAAVAYAGDQAGSLKFDGSTVGVDILRATVAVELMEALEIGALYQQAKGIDQDNGVQGGDAEETSWLGSIAYSYEAFKFKVQYGQTSGDQTDIDRTELAVGIDYKLSKALTAQAYYVTYEDEGRTVGGIDDPQTDSYGLGLVFKF</sequence>
<dbReference type="InterPro" id="IPR001702">
    <property type="entry name" value="Porin_Gram-ve"/>
</dbReference>
<dbReference type="PANTHER" id="PTHR34501:SF9">
    <property type="entry name" value="MAJOR OUTER MEMBRANE PROTEIN P.IA"/>
    <property type="match status" value="1"/>
</dbReference>
<keyword evidence="6 11" id="KW-0732">Signal</keyword>
<evidence type="ECO:0000256" key="3">
    <source>
        <dbReference type="ARBA" id="ARBA00022448"/>
    </source>
</evidence>
<keyword evidence="14" id="KW-1185">Reference proteome</keyword>
<evidence type="ECO:0000313" key="14">
    <source>
        <dbReference type="Proteomes" id="UP000297890"/>
    </source>
</evidence>